<evidence type="ECO:0008006" key="5">
    <source>
        <dbReference type="Google" id="ProtNLM"/>
    </source>
</evidence>
<dbReference type="Proteomes" id="UP000619534">
    <property type="component" value="Unassembled WGS sequence"/>
</dbReference>
<gene>
    <name evidence="3" type="ORF">GCM10007216_33540</name>
</gene>
<keyword evidence="2" id="KW-0732">Signal</keyword>
<evidence type="ECO:0000256" key="2">
    <source>
        <dbReference type="SAM" id="SignalP"/>
    </source>
</evidence>
<evidence type="ECO:0000313" key="4">
    <source>
        <dbReference type="Proteomes" id="UP000619534"/>
    </source>
</evidence>
<comment type="caution">
    <text evidence="3">The sequence shown here is derived from an EMBL/GenBank/DDBJ whole genome shotgun (WGS) entry which is preliminary data.</text>
</comment>
<dbReference type="RefSeq" id="WP_157620101.1">
    <property type="nucleotide sequence ID" value="NZ_BMCJ01000007.1"/>
</dbReference>
<feature type="chain" id="PRO_5046969466" description="Phr family secreted Rap phosphatase inhibitor" evidence="2">
    <location>
        <begin position="21"/>
        <end position="45"/>
    </location>
</feature>
<organism evidence="3 4">
    <name type="scientific">Thalassobacillus devorans</name>
    <dbReference type="NCBI Taxonomy" id="279813"/>
    <lineage>
        <taxon>Bacteria</taxon>
        <taxon>Bacillati</taxon>
        <taxon>Bacillota</taxon>
        <taxon>Bacilli</taxon>
        <taxon>Bacillales</taxon>
        <taxon>Bacillaceae</taxon>
        <taxon>Thalassobacillus</taxon>
    </lineage>
</organism>
<name>A0ABQ1PNF8_9BACI</name>
<reference evidence="4" key="1">
    <citation type="journal article" date="2019" name="Int. J. Syst. Evol. Microbiol.">
        <title>The Global Catalogue of Microorganisms (GCM) 10K type strain sequencing project: providing services to taxonomists for standard genome sequencing and annotation.</title>
        <authorList>
            <consortium name="The Broad Institute Genomics Platform"/>
            <consortium name="The Broad Institute Genome Sequencing Center for Infectious Disease"/>
            <person name="Wu L."/>
            <person name="Ma J."/>
        </authorList>
    </citation>
    <scope>NUCLEOTIDE SEQUENCE [LARGE SCALE GENOMIC DNA]</scope>
    <source>
        <strain evidence="4">CCM 7282</strain>
    </source>
</reference>
<feature type="signal peptide" evidence="2">
    <location>
        <begin position="1"/>
        <end position="20"/>
    </location>
</feature>
<dbReference type="EMBL" id="BMCJ01000007">
    <property type="protein sequence ID" value="GGD00095.1"/>
    <property type="molecule type" value="Genomic_DNA"/>
</dbReference>
<feature type="region of interest" description="Disordered" evidence="1">
    <location>
        <begin position="25"/>
        <end position="45"/>
    </location>
</feature>
<sequence>MKKGLLKVLLLLIVSTAAVYGTPMTDSAAYTPETPNFSDEDHPEY</sequence>
<evidence type="ECO:0000256" key="1">
    <source>
        <dbReference type="SAM" id="MobiDB-lite"/>
    </source>
</evidence>
<keyword evidence="4" id="KW-1185">Reference proteome</keyword>
<evidence type="ECO:0000313" key="3">
    <source>
        <dbReference type="EMBL" id="GGD00095.1"/>
    </source>
</evidence>
<proteinExistence type="predicted"/>
<protein>
    <recommendedName>
        <fullName evidence="5">Phr family secreted Rap phosphatase inhibitor</fullName>
    </recommendedName>
</protein>
<accession>A0ABQ1PNF8</accession>